<evidence type="ECO:0000256" key="2">
    <source>
        <dbReference type="SAM" id="MobiDB-lite"/>
    </source>
</evidence>
<accession>A0A4Y9ZVS5</accession>
<dbReference type="AlphaFoldDB" id="A0A4Y9ZVS5"/>
<evidence type="ECO:0000256" key="1">
    <source>
        <dbReference type="PROSITE-ProRule" id="PRU00723"/>
    </source>
</evidence>
<dbReference type="OrthoDB" id="20872at2759"/>
<dbReference type="Proteomes" id="UP000298061">
    <property type="component" value="Unassembled WGS sequence"/>
</dbReference>
<reference evidence="4 5" key="1">
    <citation type="submission" date="2019-02" db="EMBL/GenBank/DDBJ databases">
        <title>Genome sequencing of the rare red list fungi Hericium alpestre (H. flagellum).</title>
        <authorList>
            <person name="Buettner E."/>
            <person name="Kellner H."/>
        </authorList>
    </citation>
    <scope>NUCLEOTIDE SEQUENCE [LARGE SCALE GENOMIC DNA]</scope>
    <source>
        <strain evidence="4 5">DSM 108284</strain>
    </source>
</reference>
<feature type="compositionally biased region" description="Polar residues" evidence="2">
    <location>
        <begin position="460"/>
        <end position="481"/>
    </location>
</feature>
<evidence type="ECO:0000313" key="4">
    <source>
        <dbReference type="EMBL" id="TFY78167.1"/>
    </source>
</evidence>
<dbReference type="InterPro" id="IPR000571">
    <property type="entry name" value="Znf_CCCH"/>
</dbReference>
<dbReference type="EMBL" id="SFCI01000736">
    <property type="protein sequence ID" value="TFY78167.1"/>
    <property type="molecule type" value="Genomic_DNA"/>
</dbReference>
<feature type="region of interest" description="Disordered" evidence="2">
    <location>
        <begin position="428"/>
        <end position="521"/>
    </location>
</feature>
<keyword evidence="1" id="KW-0479">Metal-binding</keyword>
<proteinExistence type="predicted"/>
<feature type="region of interest" description="Disordered" evidence="2">
    <location>
        <begin position="215"/>
        <end position="254"/>
    </location>
</feature>
<feature type="compositionally biased region" description="Pro residues" evidence="2">
    <location>
        <begin position="240"/>
        <end position="250"/>
    </location>
</feature>
<protein>
    <recommendedName>
        <fullName evidence="3">C3H1-type domain-containing protein</fullName>
    </recommendedName>
</protein>
<dbReference type="Pfam" id="PF14608">
    <property type="entry name" value="zf-CCCH_2"/>
    <property type="match status" value="1"/>
</dbReference>
<feature type="compositionally biased region" description="Pro residues" evidence="2">
    <location>
        <begin position="330"/>
        <end position="340"/>
    </location>
</feature>
<feature type="compositionally biased region" description="Pro residues" evidence="2">
    <location>
        <begin position="124"/>
        <end position="140"/>
    </location>
</feature>
<sequence length="521" mass="55427">MVSDLWKASSEGDLQRLQELLPQASPADIEIKVKNAHHDVVKALLEKGASPVNASAYGVPAQYTSDPAILEMLRGPPPPKLNGDSTQHGPMYTHDPNVDPSKVYPMPPPGAYAYYPGMPVPPPPDGSLPYYPQHPPPPPAQSADDQQQTGGQQSNLPPPEIARLIPCRYFPACRYGPSCMFAHPQGPYYQGQMPPPSQYPAPYDQMNSPVYQPNFYPMPPPSFQPNGIPPPHMNPASPQSAPPSAGPPQQPMVHGRVNSEIMSPVQGTFSPNGAPGAPYGAVSPISPSYPHTGPVPVPLMPPLPPVGHAPPPPMGGPQSPHAMYPAPGVTGPPGPPPVPNYDPRRNSVGQYAAPPPGSVPEPNGVQRAPPLHVSESFSHGGHRDGIAHNRRGSMRRPSFAGSRKPPCMFFPSGRDECRFPHVLPDAPGAHQPHFAGRGGRFRPPPPMNGVAGIEEKLANMNVQDNAPPQHQPSSGTSTPPEANTRPRPSVPNKPFGPAPNGHRAAKPVPAKQRYCNLALSL</sequence>
<keyword evidence="1" id="KW-0862">Zinc</keyword>
<evidence type="ECO:0000259" key="3">
    <source>
        <dbReference type="PROSITE" id="PS50103"/>
    </source>
</evidence>
<feature type="region of interest" description="Disordered" evidence="2">
    <location>
        <begin position="124"/>
        <end position="159"/>
    </location>
</feature>
<name>A0A4Y9ZVS5_9AGAM</name>
<feature type="compositionally biased region" description="Pro residues" evidence="2">
    <location>
        <begin position="216"/>
        <end position="233"/>
    </location>
</feature>
<keyword evidence="5" id="KW-1185">Reference proteome</keyword>
<feature type="compositionally biased region" description="Pro residues" evidence="2">
    <location>
        <begin position="488"/>
        <end position="497"/>
    </location>
</feature>
<evidence type="ECO:0000313" key="5">
    <source>
        <dbReference type="Proteomes" id="UP000298061"/>
    </source>
</evidence>
<feature type="region of interest" description="Disordered" evidence="2">
    <location>
        <begin position="75"/>
        <end position="104"/>
    </location>
</feature>
<feature type="domain" description="C3H1-type" evidence="3">
    <location>
        <begin position="161"/>
        <end position="186"/>
    </location>
</feature>
<organism evidence="4 5">
    <name type="scientific">Hericium alpestre</name>
    <dbReference type="NCBI Taxonomy" id="135208"/>
    <lineage>
        <taxon>Eukaryota</taxon>
        <taxon>Fungi</taxon>
        <taxon>Dikarya</taxon>
        <taxon>Basidiomycota</taxon>
        <taxon>Agaricomycotina</taxon>
        <taxon>Agaricomycetes</taxon>
        <taxon>Russulales</taxon>
        <taxon>Hericiaceae</taxon>
        <taxon>Hericium</taxon>
    </lineage>
</organism>
<dbReference type="PROSITE" id="PS50103">
    <property type="entry name" value="ZF_C3H1"/>
    <property type="match status" value="1"/>
</dbReference>
<feature type="region of interest" description="Disordered" evidence="2">
    <location>
        <begin position="375"/>
        <end position="402"/>
    </location>
</feature>
<keyword evidence="1" id="KW-0863">Zinc-finger</keyword>
<gene>
    <name evidence="4" type="ORF">EWM64_g5847</name>
</gene>
<comment type="caution">
    <text evidence="4">The sequence shown here is derived from an EMBL/GenBank/DDBJ whole genome shotgun (WGS) entry which is preliminary data.</text>
</comment>
<dbReference type="GO" id="GO:0008270">
    <property type="term" value="F:zinc ion binding"/>
    <property type="evidence" value="ECO:0007669"/>
    <property type="project" value="UniProtKB-KW"/>
</dbReference>
<dbReference type="STRING" id="135208.A0A4Y9ZVS5"/>
<feature type="region of interest" description="Disordered" evidence="2">
    <location>
        <begin position="310"/>
        <end position="340"/>
    </location>
</feature>
<dbReference type="SMART" id="SM00356">
    <property type="entry name" value="ZnF_C3H1"/>
    <property type="match status" value="2"/>
</dbReference>
<feature type="zinc finger region" description="C3H1-type" evidence="1">
    <location>
        <begin position="161"/>
        <end position="186"/>
    </location>
</feature>